<evidence type="ECO:0000313" key="3">
    <source>
        <dbReference type="Proteomes" id="UP000677082"/>
    </source>
</evidence>
<dbReference type="AlphaFoldDB" id="A0A919THJ8"/>
<comment type="caution">
    <text evidence="2">The sequence shown here is derived from an EMBL/GenBank/DDBJ whole genome shotgun (WGS) entry which is preliminary data.</text>
</comment>
<sequence>MVSDRLGRMSGEARPSGMTLQLPVGDIEAGRRFYATLFAREPDFAPHDDFLEWRVESELGVAASPVTTLPGVVSFINFEDPWGNRLGYYEDIVPSEEQQGPGGSTHDESLFDVENP</sequence>
<dbReference type="Proteomes" id="UP000677082">
    <property type="component" value="Unassembled WGS sequence"/>
</dbReference>
<evidence type="ECO:0000313" key="2">
    <source>
        <dbReference type="EMBL" id="GIM95322.1"/>
    </source>
</evidence>
<keyword evidence="3" id="KW-1185">Reference proteome</keyword>
<evidence type="ECO:0000256" key="1">
    <source>
        <dbReference type="SAM" id="MobiDB-lite"/>
    </source>
</evidence>
<protein>
    <recommendedName>
        <fullName evidence="4">VOC domain-containing protein</fullName>
    </recommendedName>
</protein>
<organism evidence="2 3">
    <name type="scientific">Paractinoplanes toevensis</name>
    <dbReference type="NCBI Taxonomy" id="571911"/>
    <lineage>
        <taxon>Bacteria</taxon>
        <taxon>Bacillati</taxon>
        <taxon>Actinomycetota</taxon>
        <taxon>Actinomycetes</taxon>
        <taxon>Micromonosporales</taxon>
        <taxon>Micromonosporaceae</taxon>
        <taxon>Paractinoplanes</taxon>
    </lineage>
</organism>
<proteinExistence type="predicted"/>
<dbReference type="SUPFAM" id="SSF54593">
    <property type="entry name" value="Glyoxalase/Bleomycin resistance protein/Dihydroxybiphenyl dioxygenase"/>
    <property type="match status" value="1"/>
</dbReference>
<dbReference type="InterPro" id="IPR029068">
    <property type="entry name" value="Glyas_Bleomycin-R_OHBP_Dase"/>
</dbReference>
<accession>A0A919THJ8</accession>
<dbReference type="EMBL" id="BOQN01000092">
    <property type="protein sequence ID" value="GIM95322.1"/>
    <property type="molecule type" value="Genomic_DNA"/>
</dbReference>
<evidence type="ECO:0008006" key="4">
    <source>
        <dbReference type="Google" id="ProtNLM"/>
    </source>
</evidence>
<feature type="region of interest" description="Disordered" evidence="1">
    <location>
        <begin position="92"/>
        <end position="116"/>
    </location>
</feature>
<name>A0A919THJ8_9ACTN</name>
<reference evidence="2 3" key="1">
    <citation type="submission" date="2021-03" db="EMBL/GenBank/DDBJ databases">
        <title>Whole genome shotgun sequence of Actinoplanes toevensis NBRC 105298.</title>
        <authorList>
            <person name="Komaki H."/>
            <person name="Tamura T."/>
        </authorList>
    </citation>
    <scope>NUCLEOTIDE SEQUENCE [LARGE SCALE GENOMIC DNA]</scope>
    <source>
        <strain evidence="2 3">NBRC 105298</strain>
    </source>
</reference>
<gene>
    <name evidence="2" type="ORF">Ato02nite_071150</name>
</gene>